<evidence type="ECO:0000256" key="4">
    <source>
        <dbReference type="ARBA" id="ARBA00023157"/>
    </source>
</evidence>
<feature type="transmembrane region" description="Helical" evidence="5">
    <location>
        <begin position="48"/>
        <end position="66"/>
    </location>
</feature>
<dbReference type="EMBL" id="CM017656">
    <property type="protein sequence ID" value="TYI67471.1"/>
    <property type="molecule type" value="Genomic_DNA"/>
</dbReference>
<keyword evidence="2" id="KW-0964">Secreted</keyword>
<evidence type="ECO:0000256" key="5">
    <source>
        <dbReference type="SAM" id="Phobius"/>
    </source>
</evidence>
<comment type="subcellular location">
    <subcellularLocation>
        <location evidence="1">Secreted</location>
    </subcellularLocation>
</comment>
<dbReference type="AlphaFoldDB" id="A0A5D2TQJ0"/>
<feature type="transmembrane region" description="Helical" evidence="5">
    <location>
        <begin position="24"/>
        <end position="42"/>
    </location>
</feature>
<evidence type="ECO:0000256" key="3">
    <source>
        <dbReference type="ARBA" id="ARBA00022821"/>
    </source>
</evidence>
<name>A0A5D2TQJ0_GOSMU</name>
<organism evidence="6 7">
    <name type="scientific">Gossypium mustelinum</name>
    <name type="common">Cotton</name>
    <name type="synonym">Gossypium caicoense</name>
    <dbReference type="NCBI Taxonomy" id="34275"/>
    <lineage>
        <taxon>Eukaryota</taxon>
        <taxon>Viridiplantae</taxon>
        <taxon>Streptophyta</taxon>
        <taxon>Embryophyta</taxon>
        <taxon>Tracheophyta</taxon>
        <taxon>Spermatophyta</taxon>
        <taxon>Magnoliopsida</taxon>
        <taxon>eudicotyledons</taxon>
        <taxon>Gunneridae</taxon>
        <taxon>Pentapetalae</taxon>
        <taxon>rosids</taxon>
        <taxon>malvids</taxon>
        <taxon>Malvales</taxon>
        <taxon>Malvaceae</taxon>
        <taxon>Malvoideae</taxon>
        <taxon>Gossypium</taxon>
    </lineage>
</organism>
<accession>A0A5D2TQJ0</accession>
<dbReference type="GO" id="GO:0005576">
    <property type="term" value="C:extracellular region"/>
    <property type="evidence" value="ECO:0007669"/>
    <property type="project" value="UniProtKB-SubCell"/>
</dbReference>
<dbReference type="Proteomes" id="UP000323597">
    <property type="component" value="Chromosome D08"/>
</dbReference>
<dbReference type="PROSITE" id="PS00271">
    <property type="entry name" value="THIONIN"/>
    <property type="match status" value="1"/>
</dbReference>
<proteinExistence type="predicted"/>
<protein>
    <submittedName>
        <fullName evidence="6">Uncharacterized protein</fullName>
    </submittedName>
</protein>
<dbReference type="PANTHER" id="PTHR35471">
    <property type="entry name" value="OS07G0223700 PROTEIN"/>
    <property type="match status" value="1"/>
</dbReference>
<feature type="transmembrane region" description="Helical" evidence="5">
    <location>
        <begin position="160"/>
        <end position="187"/>
    </location>
</feature>
<evidence type="ECO:0000256" key="1">
    <source>
        <dbReference type="ARBA" id="ARBA00004613"/>
    </source>
</evidence>
<evidence type="ECO:0000256" key="2">
    <source>
        <dbReference type="ARBA" id="ARBA00022525"/>
    </source>
</evidence>
<feature type="transmembrane region" description="Helical" evidence="5">
    <location>
        <begin position="117"/>
        <end position="139"/>
    </location>
</feature>
<keyword evidence="3" id="KW-0611">Plant defense</keyword>
<dbReference type="InterPro" id="IPR001010">
    <property type="entry name" value="Thionin"/>
</dbReference>
<feature type="transmembrane region" description="Helical" evidence="5">
    <location>
        <begin position="78"/>
        <end position="97"/>
    </location>
</feature>
<evidence type="ECO:0000313" key="7">
    <source>
        <dbReference type="Proteomes" id="UP000323597"/>
    </source>
</evidence>
<keyword evidence="5" id="KW-0472">Membrane</keyword>
<keyword evidence="5" id="KW-0812">Transmembrane</keyword>
<keyword evidence="5" id="KW-1133">Transmembrane helix</keyword>
<keyword evidence="4" id="KW-1015">Disulfide bond</keyword>
<evidence type="ECO:0000313" key="6">
    <source>
        <dbReference type="EMBL" id="TYI67471.1"/>
    </source>
</evidence>
<reference evidence="6 7" key="1">
    <citation type="submission" date="2019-07" db="EMBL/GenBank/DDBJ databases">
        <title>WGS assembly of Gossypium mustelinum.</title>
        <authorList>
            <person name="Chen Z.J."/>
            <person name="Sreedasyam A."/>
            <person name="Ando A."/>
            <person name="Song Q."/>
            <person name="De L."/>
            <person name="Hulse-Kemp A."/>
            <person name="Ding M."/>
            <person name="Ye W."/>
            <person name="Kirkbride R."/>
            <person name="Jenkins J."/>
            <person name="Plott C."/>
            <person name="Lovell J."/>
            <person name="Lin Y.-M."/>
            <person name="Vaughn R."/>
            <person name="Liu B."/>
            <person name="Li W."/>
            <person name="Simpson S."/>
            <person name="Scheffler B."/>
            <person name="Saski C."/>
            <person name="Grover C."/>
            <person name="Hu G."/>
            <person name="Conover J."/>
            <person name="Carlson J."/>
            <person name="Shu S."/>
            <person name="Boston L."/>
            <person name="Williams M."/>
            <person name="Peterson D."/>
            <person name="Mcgee K."/>
            <person name="Jones D."/>
            <person name="Wendel J."/>
            <person name="Stelly D."/>
            <person name="Grimwood J."/>
            <person name="Schmutz J."/>
        </authorList>
    </citation>
    <scope>NUCLEOTIDE SEQUENCE [LARGE SCALE GENOMIC DNA]</scope>
    <source>
        <strain evidence="6">1408120.09</strain>
    </source>
</reference>
<sequence>MMICCCSQNLRDAFQACLRDYDKLLYVAVILIYIQIGCALTGSLGALYNGVLLANLGIALFALVAIESGSQSLGRAYAVLLFCAILLDISWFILFSHDIWNMSKETDGGEEGESRGMLFIFSVRLTLAMEMVGLFVRLWSSLLWIQIYRLGVSNEVPFMILLITILSLKIVSNVIEILLRVIIMVLVEVDLLQVPKLLC</sequence>
<dbReference type="PANTHER" id="PTHR35471:SF1">
    <property type="entry name" value="OS07G0223700 PROTEIN"/>
    <property type="match status" value="1"/>
</dbReference>
<keyword evidence="7" id="KW-1185">Reference proteome</keyword>
<dbReference type="GO" id="GO:0006952">
    <property type="term" value="P:defense response"/>
    <property type="evidence" value="ECO:0007669"/>
    <property type="project" value="UniProtKB-KW"/>
</dbReference>
<gene>
    <name evidence="6" type="ORF">E1A91_D08G019800v1</name>
</gene>